<evidence type="ECO:0000256" key="3">
    <source>
        <dbReference type="PIRSR" id="PIRSR016184-1"/>
    </source>
</evidence>
<evidence type="ECO:0000313" key="5">
    <source>
        <dbReference type="Proteomes" id="UP001145072"/>
    </source>
</evidence>
<dbReference type="Proteomes" id="UP001145072">
    <property type="component" value="Unassembled WGS sequence"/>
</dbReference>
<reference evidence="4" key="1">
    <citation type="submission" date="2022-06" db="EMBL/GenBank/DDBJ databases">
        <title>Aquibacillus sp. a new bacterium isolated from soil saline samples.</title>
        <authorList>
            <person name="Galisteo C."/>
            <person name="De La Haba R."/>
            <person name="Sanchez-Porro C."/>
            <person name="Ventosa A."/>
        </authorList>
    </citation>
    <scope>NUCLEOTIDE SEQUENCE</scope>
    <source>
        <strain evidence="4">JCM 12387</strain>
    </source>
</reference>
<dbReference type="RefSeq" id="WP_259867565.1">
    <property type="nucleotide sequence ID" value="NZ_JAMQJZ010000008.1"/>
</dbReference>
<comment type="similarity">
    <text evidence="1">Belongs to the PhzF family.</text>
</comment>
<dbReference type="GO" id="GO:0005737">
    <property type="term" value="C:cytoplasm"/>
    <property type="evidence" value="ECO:0007669"/>
    <property type="project" value="TreeGrafter"/>
</dbReference>
<dbReference type="InterPro" id="IPR003719">
    <property type="entry name" value="Phenazine_PhzF-like"/>
</dbReference>
<dbReference type="PANTHER" id="PTHR13774">
    <property type="entry name" value="PHENAZINE BIOSYNTHESIS PROTEIN"/>
    <property type="match status" value="1"/>
</dbReference>
<name>A0A9X3WMP7_9BACI</name>
<keyword evidence="2" id="KW-0413">Isomerase</keyword>
<dbReference type="AlphaFoldDB" id="A0A9X3WMP7"/>
<organism evidence="4 5">
    <name type="scientific">Aquibacillus koreensis</name>
    <dbReference type="NCBI Taxonomy" id="279446"/>
    <lineage>
        <taxon>Bacteria</taxon>
        <taxon>Bacillati</taxon>
        <taxon>Bacillota</taxon>
        <taxon>Bacilli</taxon>
        <taxon>Bacillales</taxon>
        <taxon>Bacillaceae</taxon>
        <taxon>Aquibacillus</taxon>
    </lineage>
</organism>
<sequence>MKNIPVYHVDAFTDQAFGGNPAGVVPEASDLTEKEMQNIASELNLSETAFLYHSDSPDADYRIRYFTPAEEIDFCGHATIATAWILATKYAWADRTNQVVLQTNGGLVPVKWVKEHGRLTAVSMTQLPPKTNDIVEDPTAIASLLGIKPSDLDEQFPIKMSNTGVWHLLVPVKTRVAIDKAQPKLNELANMNKRYNISTTHLFTFNTDDKNLDLYTRDFCPAIGIKEDPVTGAANGALAGYLYLEGVLDATKTHALMIGQGHAMNRPGFLSVTVTPQEDYPRIEVAGSAVITIEGTMTL</sequence>
<accession>A0A9X3WMP7</accession>
<dbReference type="PIRSF" id="PIRSF016184">
    <property type="entry name" value="PhzC_PhzF"/>
    <property type="match status" value="1"/>
</dbReference>
<evidence type="ECO:0000313" key="4">
    <source>
        <dbReference type="EMBL" id="MDC3421011.1"/>
    </source>
</evidence>
<dbReference type="EMBL" id="JAMQJZ010000008">
    <property type="protein sequence ID" value="MDC3421011.1"/>
    <property type="molecule type" value="Genomic_DNA"/>
</dbReference>
<dbReference type="SUPFAM" id="SSF54506">
    <property type="entry name" value="Diaminopimelate epimerase-like"/>
    <property type="match status" value="1"/>
</dbReference>
<comment type="caution">
    <text evidence="4">The sequence shown here is derived from an EMBL/GenBank/DDBJ whole genome shotgun (WGS) entry which is preliminary data.</text>
</comment>
<proteinExistence type="inferred from homology"/>
<dbReference type="PANTHER" id="PTHR13774:SF39">
    <property type="entry name" value="BIOSYNTHESIS PROTEIN, PUTATIVE-RELATED"/>
    <property type="match status" value="1"/>
</dbReference>
<dbReference type="Gene3D" id="3.10.310.10">
    <property type="entry name" value="Diaminopimelate Epimerase, Chain A, domain 1"/>
    <property type="match status" value="2"/>
</dbReference>
<keyword evidence="5" id="KW-1185">Reference proteome</keyword>
<protein>
    <submittedName>
        <fullName evidence="4">PhzF family phenazine biosynthesis protein</fullName>
    </submittedName>
</protein>
<feature type="active site" evidence="3">
    <location>
        <position position="47"/>
    </location>
</feature>
<gene>
    <name evidence="4" type="ORF">NC661_11580</name>
</gene>
<dbReference type="NCBIfam" id="TIGR00654">
    <property type="entry name" value="PhzF_family"/>
    <property type="match status" value="1"/>
</dbReference>
<evidence type="ECO:0000256" key="1">
    <source>
        <dbReference type="ARBA" id="ARBA00008270"/>
    </source>
</evidence>
<evidence type="ECO:0000256" key="2">
    <source>
        <dbReference type="ARBA" id="ARBA00023235"/>
    </source>
</evidence>
<dbReference type="GO" id="GO:0016853">
    <property type="term" value="F:isomerase activity"/>
    <property type="evidence" value="ECO:0007669"/>
    <property type="project" value="UniProtKB-KW"/>
</dbReference>
<dbReference type="Pfam" id="PF02567">
    <property type="entry name" value="PhzC-PhzF"/>
    <property type="match status" value="1"/>
</dbReference>